<evidence type="ECO:0000313" key="5">
    <source>
        <dbReference type="EMBL" id="RJS47515.1"/>
    </source>
</evidence>
<dbReference type="AlphaFoldDB" id="A0A3A5HDD7"/>
<protein>
    <submittedName>
        <fullName evidence="5">OmpA family protein</fullName>
    </submittedName>
</protein>
<feature type="transmembrane region" description="Helical" evidence="3">
    <location>
        <begin position="30"/>
        <end position="48"/>
    </location>
</feature>
<feature type="domain" description="OmpA-like" evidence="4">
    <location>
        <begin position="153"/>
        <end position="262"/>
    </location>
</feature>
<dbReference type="EMBL" id="QYRP01000002">
    <property type="protein sequence ID" value="RJS47515.1"/>
    <property type="molecule type" value="Genomic_DNA"/>
</dbReference>
<dbReference type="Gene3D" id="3.30.1330.60">
    <property type="entry name" value="OmpA-like domain"/>
    <property type="match status" value="1"/>
</dbReference>
<evidence type="ECO:0000256" key="2">
    <source>
        <dbReference type="SAM" id="MobiDB-lite"/>
    </source>
</evidence>
<dbReference type="SUPFAM" id="SSF103088">
    <property type="entry name" value="OmpA-like"/>
    <property type="match status" value="1"/>
</dbReference>
<feature type="region of interest" description="Disordered" evidence="2">
    <location>
        <begin position="115"/>
        <end position="145"/>
    </location>
</feature>
<name>A0A3A5HDD7_9ACTN</name>
<dbReference type="Proteomes" id="UP000276542">
    <property type="component" value="Unassembled WGS sequence"/>
</dbReference>
<keyword evidence="3" id="KW-0812">Transmembrane</keyword>
<organism evidence="5 6">
    <name type="scientific">Nocardioides cavernaquae</name>
    <dbReference type="NCBI Taxonomy" id="2321396"/>
    <lineage>
        <taxon>Bacteria</taxon>
        <taxon>Bacillati</taxon>
        <taxon>Actinomycetota</taxon>
        <taxon>Actinomycetes</taxon>
        <taxon>Propionibacteriales</taxon>
        <taxon>Nocardioidaceae</taxon>
        <taxon>Nocardioides</taxon>
    </lineage>
</organism>
<gene>
    <name evidence="5" type="ORF">D4739_15715</name>
</gene>
<dbReference type="Pfam" id="PF00691">
    <property type="entry name" value="OmpA"/>
    <property type="match status" value="1"/>
</dbReference>
<evidence type="ECO:0000259" key="4">
    <source>
        <dbReference type="PROSITE" id="PS51123"/>
    </source>
</evidence>
<feature type="compositionally biased region" description="Acidic residues" evidence="2">
    <location>
        <begin position="123"/>
        <end position="133"/>
    </location>
</feature>
<evidence type="ECO:0000313" key="6">
    <source>
        <dbReference type="Proteomes" id="UP000276542"/>
    </source>
</evidence>
<reference evidence="6" key="1">
    <citation type="submission" date="2018-09" db="EMBL/GenBank/DDBJ databases">
        <authorList>
            <person name="Zhu H."/>
        </authorList>
    </citation>
    <scope>NUCLEOTIDE SEQUENCE [LARGE SCALE GENOMIC DNA]</scope>
    <source>
        <strain evidence="6">K1W22B-1</strain>
    </source>
</reference>
<keyword evidence="3" id="KW-1133">Transmembrane helix</keyword>
<dbReference type="GO" id="GO:0016020">
    <property type="term" value="C:membrane"/>
    <property type="evidence" value="ECO:0007669"/>
    <property type="project" value="UniProtKB-UniRule"/>
</dbReference>
<evidence type="ECO:0000256" key="3">
    <source>
        <dbReference type="SAM" id="Phobius"/>
    </source>
</evidence>
<proteinExistence type="predicted"/>
<accession>A0A3A5HDD7</accession>
<dbReference type="PANTHER" id="PTHR30329">
    <property type="entry name" value="STATOR ELEMENT OF FLAGELLAR MOTOR COMPLEX"/>
    <property type="match status" value="1"/>
</dbReference>
<dbReference type="InterPro" id="IPR036737">
    <property type="entry name" value="OmpA-like_sf"/>
</dbReference>
<dbReference type="PROSITE" id="PS51123">
    <property type="entry name" value="OMPA_2"/>
    <property type="match status" value="1"/>
</dbReference>
<sequence>MAADEPASAETTVRRETSTRWAHQGLAGPWWLALLLIPLLLAALLAWAKGDDIEGDLKARADAALAAKGITGATVEADGRDLTLTLPDPLPAGVDVSTAEAAVADVEGVRVARLADDSAGAESDGDGDGDGDSDGTGAGDGTGAPGSCLDLQKKVDHILGRNLAAFGEKSATLEGEELKQVTQVGATLAACDSSVSVTGHTDNRAPATSPLSQRRADAVAAVLEKAGVTVTKAEGVGEADPIGDNNTATGRDLNRFAAIVVE</sequence>
<dbReference type="CDD" id="cd07185">
    <property type="entry name" value="OmpA_C-like"/>
    <property type="match status" value="1"/>
</dbReference>
<feature type="compositionally biased region" description="Gly residues" evidence="2">
    <location>
        <begin position="134"/>
        <end position="144"/>
    </location>
</feature>
<dbReference type="RefSeq" id="WP_120061478.1">
    <property type="nucleotide sequence ID" value="NZ_QYRP01000002.1"/>
</dbReference>
<comment type="caution">
    <text evidence="5">The sequence shown here is derived from an EMBL/GenBank/DDBJ whole genome shotgun (WGS) entry which is preliminary data.</text>
</comment>
<keyword evidence="1 3" id="KW-0472">Membrane</keyword>
<dbReference type="InterPro" id="IPR006665">
    <property type="entry name" value="OmpA-like"/>
</dbReference>
<dbReference type="OrthoDB" id="9782229at2"/>
<dbReference type="PANTHER" id="PTHR30329:SF21">
    <property type="entry name" value="LIPOPROTEIN YIAD-RELATED"/>
    <property type="match status" value="1"/>
</dbReference>
<evidence type="ECO:0000256" key="1">
    <source>
        <dbReference type="PROSITE-ProRule" id="PRU00473"/>
    </source>
</evidence>
<keyword evidence="6" id="KW-1185">Reference proteome</keyword>
<dbReference type="InterPro" id="IPR050330">
    <property type="entry name" value="Bact_OuterMem_StrucFunc"/>
</dbReference>